<sequence length="606" mass="65569">MVIAESRESAGGTGAVTDPRDDAHGMIIDSGSGGLHSEIEMAKRSNLVTPCEPGEKIEVTSGGETGSQDVQKEAGVFRERSTDAPLQESEKVYPSGVPFIVLTAVLMATIFMTALDQNILSTATPRIATEFKILDDIAWYHAAYGIGQMVAQPTLGKIYTYYNTKYLFLLSFLVFEVGSTVCAAAPNSVALIVGRAIAGAGYGGLYTGVLLIIVDTVPLQKRPLYMSIVASMSAVAAVAGPLLGGVFTDSAKLKWRFAFWINLPIGFLVTIAIWFVFHPTTPKHANLPFREKLHRLDLIGGGLLVPGITLFQVAIQRGGALYPWTSPNVWALLVVGGLLLIAFTWVQIRKGDRATIPPRILKNRNIYSIYLFGCSWAIVVPVQLLYLPFYFQTIKNTSAIQSGIRILPYTISTTLGGVFAGVIITLFGQYVPFLFLSSSLAAVGSGLIYTLNGESPLSKWFGYQVMTALGYGMSVQLPLLVIQNVLDLEDIASATAVFIFFQNFVGAITLTVAQNIFQQELKQRVGAIAGVDLKSVIEANPSDIRQHVPVELLARVLEAFNMSLSQAFIMSIAGGCLGFLVSFGVERRKLRDDSKKGAVETRRASS</sequence>
<evidence type="ECO:0000259" key="7">
    <source>
        <dbReference type="PROSITE" id="PS50850"/>
    </source>
</evidence>
<evidence type="ECO:0000256" key="2">
    <source>
        <dbReference type="ARBA" id="ARBA00022692"/>
    </source>
</evidence>
<protein>
    <recommendedName>
        <fullName evidence="7">Major facilitator superfamily (MFS) profile domain-containing protein</fullName>
    </recommendedName>
</protein>
<dbReference type="SUPFAM" id="SSF103473">
    <property type="entry name" value="MFS general substrate transporter"/>
    <property type="match status" value="1"/>
</dbReference>
<dbReference type="PANTHER" id="PTHR23501:SF198">
    <property type="entry name" value="AZOLE RESISTANCE PROTEIN 1-RELATED"/>
    <property type="match status" value="1"/>
</dbReference>
<name>A0ABR4BYQ1_9HELO</name>
<evidence type="ECO:0000256" key="4">
    <source>
        <dbReference type="ARBA" id="ARBA00023136"/>
    </source>
</evidence>
<dbReference type="Proteomes" id="UP001595075">
    <property type="component" value="Unassembled WGS sequence"/>
</dbReference>
<dbReference type="InterPro" id="IPR036259">
    <property type="entry name" value="MFS_trans_sf"/>
</dbReference>
<dbReference type="InterPro" id="IPR020846">
    <property type="entry name" value="MFS_dom"/>
</dbReference>
<feature type="transmembrane region" description="Helical" evidence="6">
    <location>
        <begin position="96"/>
        <end position="115"/>
    </location>
</feature>
<evidence type="ECO:0000313" key="8">
    <source>
        <dbReference type="EMBL" id="KAL2062547.1"/>
    </source>
</evidence>
<feature type="transmembrane region" description="Helical" evidence="6">
    <location>
        <begin position="494"/>
        <end position="517"/>
    </location>
</feature>
<keyword evidence="9" id="KW-1185">Reference proteome</keyword>
<feature type="transmembrane region" description="Helical" evidence="6">
    <location>
        <begin position="463"/>
        <end position="482"/>
    </location>
</feature>
<keyword evidence="2 6" id="KW-0812">Transmembrane</keyword>
<feature type="transmembrane region" description="Helical" evidence="6">
    <location>
        <begin position="327"/>
        <end position="346"/>
    </location>
</feature>
<dbReference type="PROSITE" id="PS50850">
    <property type="entry name" value="MFS"/>
    <property type="match status" value="1"/>
</dbReference>
<dbReference type="Gene3D" id="1.20.1720.10">
    <property type="entry name" value="Multidrug resistance protein D"/>
    <property type="match status" value="1"/>
</dbReference>
<feature type="domain" description="Major facilitator superfamily (MFS) profile" evidence="7">
    <location>
        <begin position="102"/>
        <end position="590"/>
    </location>
</feature>
<feature type="transmembrane region" description="Helical" evidence="6">
    <location>
        <begin position="406"/>
        <end position="426"/>
    </location>
</feature>
<feature type="region of interest" description="Disordered" evidence="5">
    <location>
        <begin position="1"/>
        <end position="23"/>
    </location>
</feature>
<keyword evidence="4 6" id="KW-0472">Membrane</keyword>
<evidence type="ECO:0000256" key="6">
    <source>
        <dbReference type="SAM" id="Phobius"/>
    </source>
</evidence>
<dbReference type="EMBL" id="JAZHXI010000017">
    <property type="protein sequence ID" value="KAL2062547.1"/>
    <property type="molecule type" value="Genomic_DNA"/>
</dbReference>
<feature type="transmembrane region" description="Helical" evidence="6">
    <location>
        <begin position="367"/>
        <end position="386"/>
    </location>
</feature>
<dbReference type="InterPro" id="IPR011701">
    <property type="entry name" value="MFS"/>
</dbReference>
<dbReference type="CDD" id="cd17502">
    <property type="entry name" value="MFS_Azr1_MDR_like"/>
    <property type="match status" value="1"/>
</dbReference>
<feature type="transmembrane region" description="Helical" evidence="6">
    <location>
        <begin position="433"/>
        <end position="451"/>
    </location>
</feature>
<evidence type="ECO:0000256" key="5">
    <source>
        <dbReference type="SAM" id="MobiDB-lite"/>
    </source>
</evidence>
<feature type="transmembrane region" description="Helical" evidence="6">
    <location>
        <begin position="225"/>
        <end position="247"/>
    </location>
</feature>
<evidence type="ECO:0000256" key="3">
    <source>
        <dbReference type="ARBA" id="ARBA00022989"/>
    </source>
</evidence>
<reference evidence="8 9" key="1">
    <citation type="journal article" date="2024" name="Commun. Biol.">
        <title>Comparative genomic analysis of thermophilic fungi reveals convergent evolutionary adaptations and gene losses.</title>
        <authorList>
            <person name="Steindorff A.S."/>
            <person name="Aguilar-Pontes M.V."/>
            <person name="Robinson A.J."/>
            <person name="Andreopoulos B."/>
            <person name="LaButti K."/>
            <person name="Kuo A."/>
            <person name="Mondo S."/>
            <person name="Riley R."/>
            <person name="Otillar R."/>
            <person name="Haridas S."/>
            <person name="Lipzen A."/>
            <person name="Grimwood J."/>
            <person name="Schmutz J."/>
            <person name="Clum A."/>
            <person name="Reid I.D."/>
            <person name="Moisan M.C."/>
            <person name="Butler G."/>
            <person name="Nguyen T.T.M."/>
            <person name="Dewar K."/>
            <person name="Conant G."/>
            <person name="Drula E."/>
            <person name="Henrissat B."/>
            <person name="Hansel C."/>
            <person name="Singer S."/>
            <person name="Hutchinson M.I."/>
            <person name="de Vries R.P."/>
            <person name="Natvig D.O."/>
            <person name="Powell A.J."/>
            <person name="Tsang A."/>
            <person name="Grigoriev I.V."/>
        </authorList>
    </citation>
    <scope>NUCLEOTIDE SEQUENCE [LARGE SCALE GENOMIC DNA]</scope>
    <source>
        <strain evidence="8 9">CBS 494.80</strain>
    </source>
</reference>
<comment type="subcellular location">
    <subcellularLocation>
        <location evidence="1">Membrane</location>
        <topology evidence="1">Multi-pass membrane protein</topology>
    </subcellularLocation>
</comment>
<feature type="transmembrane region" description="Helical" evidence="6">
    <location>
        <begin position="166"/>
        <end position="186"/>
    </location>
</feature>
<organism evidence="8 9">
    <name type="scientific">Oculimacula yallundae</name>
    <dbReference type="NCBI Taxonomy" id="86028"/>
    <lineage>
        <taxon>Eukaryota</taxon>
        <taxon>Fungi</taxon>
        <taxon>Dikarya</taxon>
        <taxon>Ascomycota</taxon>
        <taxon>Pezizomycotina</taxon>
        <taxon>Leotiomycetes</taxon>
        <taxon>Helotiales</taxon>
        <taxon>Ploettnerulaceae</taxon>
        <taxon>Oculimacula</taxon>
    </lineage>
</organism>
<feature type="transmembrane region" description="Helical" evidence="6">
    <location>
        <begin position="298"/>
        <end position="315"/>
    </location>
</feature>
<dbReference type="Gene3D" id="1.20.1250.20">
    <property type="entry name" value="MFS general substrate transporter like domains"/>
    <property type="match status" value="1"/>
</dbReference>
<gene>
    <name evidence="8" type="ORF">VTL71DRAFT_6813</name>
</gene>
<feature type="transmembrane region" description="Helical" evidence="6">
    <location>
        <begin position="567"/>
        <end position="585"/>
    </location>
</feature>
<feature type="transmembrane region" description="Helical" evidence="6">
    <location>
        <begin position="259"/>
        <end position="277"/>
    </location>
</feature>
<dbReference type="Pfam" id="PF07690">
    <property type="entry name" value="MFS_1"/>
    <property type="match status" value="1"/>
</dbReference>
<dbReference type="PANTHER" id="PTHR23501">
    <property type="entry name" value="MAJOR FACILITATOR SUPERFAMILY"/>
    <property type="match status" value="1"/>
</dbReference>
<evidence type="ECO:0000256" key="1">
    <source>
        <dbReference type="ARBA" id="ARBA00004141"/>
    </source>
</evidence>
<evidence type="ECO:0000313" key="9">
    <source>
        <dbReference type="Proteomes" id="UP001595075"/>
    </source>
</evidence>
<proteinExistence type="predicted"/>
<keyword evidence="3 6" id="KW-1133">Transmembrane helix</keyword>
<feature type="transmembrane region" description="Helical" evidence="6">
    <location>
        <begin position="192"/>
        <end position="213"/>
    </location>
</feature>
<accession>A0ABR4BYQ1</accession>
<comment type="caution">
    <text evidence="8">The sequence shown here is derived from an EMBL/GenBank/DDBJ whole genome shotgun (WGS) entry which is preliminary data.</text>
</comment>